<reference evidence="6 7" key="1">
    <citation type="submission" date="2015-02" db="EMBL/GenBank/DDBJ databases">
        <authorList>
            <person name="Gomez-Escribano P.J."/>
        </authorList>
    </citation>
    <scope>NUCLEOTIDE SEQUENCE [LARGE SCALE GENOMIC DNA]</scope>
    <source>
        <strain evidence="7">C34 (DSM 42122 / NRRL B-24963)</strain>
    </source>
</reference>
<dbReference type="Pfam" id="PF00440">
    <property type="entry name" value="TetR_N"/>
    <property type="match status" value="1"/>
</dbReference>
<feature type="DNA-binding region" description="H-T-H motif" evidence="4">
    <location>
        <begin position="41"/>
        <end position="60"/>
    </location>
</feature>
<dbReference type="InterPro" id="IPR001647">
    <property type="entry name" value="HTH_TetR"/>
</dbReference>
<evidence type="ECO:0000256" key="3">
    <source>
        <dbReference type="ARBA" id="ARBA00023163"/>
    </source>
</evidence>
<evidence type="ECO:0000256" key="4">
    <source>
        <dbReference type="PROSITE-ProRule" id="PRU00335"/>
    </source>
</evidence>
<dbReference type="Pfam" id="PF13305">
    <property type="entry name" value="TetR_C_33"/>
    <property type="match status" value="1"/>
</dbReference>
<evidence type="ECO:0000313" key="7">
    <source>
        <dbReference type="Proteomes" id="UP000035016"/>
    </source>
</evidence>
<dbReference type="Proteomes" id="UP000035016">
    <property type="component" value="Chromosome Chromosome"/>
</dbReference>
<evidence type="ECO:0000313" key="6">
    <source>
        <dbReference type="EMBL" id="CQR65625.1"/>
    </source>
</evidence>
<dbReference type="PANTHER" id="PTHR30055">
    <property type="entry name" value="HTH-TYPE TRANSCRIPTIONAL REGULATOR RUTR"/>
    <property type="match status" value="1"/>
</dbReference>
<dbReference type="GO" id="GO:0003700">
    <property type="term" value="F:DNA-binding transcription factor activity"/>
    <property type="evidence" value="ECO:0007669"/>
    <property type="project" value="TreeGrafter"/>
</dbReference>
<keyword evidence="1" id="KW-0805">Transcription regulation</keyword>
<evidence type="ECO:0000256" key="1">
    <source>
        <dbReference type="ARBA" id="ARBA00023015"/>
    </source>
</evidence>
<evidence type="ECO:0000256" key="2">
    <source>
        <dbReference type="ARBA" id="ARBA00023125"/>
    </source>
</evidence>
<organism evidence="6 7">
    <name type="scientific">Streptomyces leeuwenhoekii</name>
    <dbReference type="NCBI Taxonomy" id="1437453"/>
    <lineage>
        <taxon>Bacteria</taxon>
        <taxon>Bacillati</taxon>
        <taxon>Actinomycetota</taxon>
        <taxon>Actinomycetes</taxon>
        <taxon>Kitasatosporales</taxon>
        <taxon>Streptomycetaceae</taxon>
        <taxon>Streptomyces</taxon>
    </lineage>
</organism>
<dbReference type="AlphaFoldDB" id="A0A0F7W0V9"/>
<proteinExistence type="predicted"/>
<accession>A0A0F7W0V9</accession>
<sequence length="207" mass="22864">MSEQFKRRPPSQWGEGAALKEEILGAAARMLAESGREKELSLRAVAREVGIAAPSVYLHFKSRADLVETLRRRAYEELAAELGQARGAAIEEGPRAVLRAMARRYVTFATGNRRAYRLMYSVEWVEAPRDDAAEYPVRLVHEVWAEAVSAVPGGGNGRLDTERVALFLWASLHGMVSMAAATPYVVDQRTLTDMADQLIELALAGKH</sequence>
<dbReference type="KEGG" id="sle:sle_61700"/>
<evidence type="ECO:0000259" key="5">
    <source>
        <dbReference type="PROSITE" id="PS50977"/>
    </source>
</evidence>
<dbReference type="InterPro" id="IPR009057">
    <property type="entry name" value="Homeodomain-like_sf"/>
</dbReference>
<feature type="domain" description="HTH tetR-type" evidence="5">
    <location>
        <begin position="17"/>
        <end position="78"/>
    </location>
</feature>
<gene>
    <name evidence="6" type="primary">sle_61700</name>
</gene>
<dbReference type="PROSITE" id="PS50977">
    <property type="entry name" value="HTH_TETR_2"/>
    <property type="match status" value="1"/>
</dbReference>
<keyword evidence="3" id="KW-0804">Transcription</keyword>
<dbReference type="Gene3D" id="1.10.357.10">
    <property type="entry name" value="Tetracycline Repressor, domain 2"/>
    <property type="match status" value="1"/>
</dbReference>
<dbReference type="PANTHER" id="PTHR30055:SF234">
    <property type="entry name" value="HTH-TYPE TRANSCRIPTIONAL REGULATOR BETI"/>
    <property type="match status" value="1"/>
</dbReference>
<protein>
    <submittedName>
        <fullName evidence="6">TetR Family Transcriptional Regulator</fullName>
    </submittedName>
</protein>
<name>A0A0F7W0V9_STRLW</name>
<dbReference type="GO" id="GO:0000976">
    <property type="term" value="F:transcription cis-regulatory region binding"/>
    <property type="evidence" value="ECO:0007669"/>
    <property type="project" value="TreeGrafter"/>
</dbReference>
<dbReference type="InterPro" id="IPR025996">
    <property type="entry name" value="MT1864/Rv1816-like_C"/>
</dbReference>
<dbReference type="SUPFAM" id="SSF48498">
    <property type="entry name" value="Tetracyclin repressor-like, C-terminal domain"/>
    <property type="match status" value="1"/>
</dbReference>
<dbReference type="SUPFAM" id="SSF46689">
    <property type="entry name" value="Homeodomain-like"/>
    <property type="match status" value="1"/>
</dbReference>
<dbReference type="InterPro" id="IPR050109">
    <property type="entry name" value="HTH-type_TetR-like_transc_reg"/>
</dbReference>
<keyword evidence="2 4" id="KW-0238">DNA-binding</keyword>
<dbReference type="RefSeq" id="WP_029381595.1">
    <property type="nucleotide sequence ID" value="NZ_AZSD01000050.1"/>
</dbReference>
<dbReference type="EMBL" id="LN831790">
    <property type="protein sequence ID" value="CQR65625.1"/>
    <property type="molecule type" value="Genomic_DNA"/>
</dbReference>
<dbReference type="InterPro" id="IPR036271">
    <property type="entry name" value="Tet_transcr_reg_TetR-rel_C_sf"/>
</dbReference>